<feature type="compositionally biased region" description="Basic and acidic residues" evidence="1">
    <location>
        <begin position="746"/>
        <end position="755"/>
    </location>
</feature>
<feature type="region of interest" description="Disordered" evidence="1">
    <location>
        <begin position="1283"/>
        <end position="1310"/>
    </location>
</feature>
<keyword evidence="3" id="KW-1185">Reference proteome</keyword>
<feature type="compositionally biased region" description="Polar residues" evidence="1">
    <location>
        <begin position="2243"/>
        <end position="2260"/>
    </location>
</feature>
<gene>
    <name evidence="2" type="ORF">KVT40_007665</name>
</gene>
<feature type="compositionally biased region" description="Low complexity" evidence="1">
    <location>
        <begin position="1557"/>
        <end position="1566"/>
    </location>
</feature>
<evidence type="ECO:0000313" key="2">
    <source>
        <dbReference type="EMBL" id="KAG8624598.1"/>
    </source>
</evidence>
<feature type="compositionally biased region" description="Polar residues" evidence="1">
    <location>
        <begin position="296"/>
        <end position="305"/>
    </location>
</feature>
<dbReference type="Proteomes" id="UP000809789">
    <property type="component" value="Unassembled WGS sequence"/>
</dbReference>
<feature type="compositionally biased region" description="Basic and acidic residues" evidence="1">
    <location>
        <begin position="488"/>
        <end position="505"/>
    </location>
</feature>
<feature type="compositionally biased region" description="Polar residues" evidence="1">
    <location>
        <begin position="1158"/>
        <end position="1181"/>
    </location>
</feature>
<feature type="compositionally biased region" description="Polar residues" evidence="1">
    <location>
        <begin position="2022"/>
        <end position="2063"/>
    </location>
</feature>
<feature type="compositionally biased region" description="Basic and acidic residues" evidence="1">
    <location>
        <begin position="168"/>
        <end position="185"/>
    </location>
</feature>
<feature type="compositionally biased region" description="Polar residues" evidence="1">
    <location>
        <begin position="23"/>
        <end position="38"/>
    </location>
</feature>
<feature type="compositionally biased region" description="Low complexity" evidence="1">
    <location>
        <begin position="507"/>
        <end position="519"/>
    </location>
</feature>
<evidence type="ECO:0000313" key="3">
    <source>
        <dbReference type="Proteomes" id="UP000809789"/>
    </source>
</evidence>
<feature type="compositionally biased region" description="Basic and acidic residues" evidence="1">
    <location>
        <begin position="318"/>
        <end position="332"/>
    </location>
</feature>
<feature type="compositionally biased region" description="Polar residues" evidence="1">
    <location>
        <begin position="837"/>
        <end position="847"/>
    </location>
</feature>
<feature type="region of interest" description="Disordered" evidence="1">
    <location>
        <begin position="652"/>
        <end position="951"/>
    </location>
</feature>
<feature type="compositionally biased region" description="Polar residues" evidence="1">
    <location>
        <begin position="789"/>
        <end position="805"/>
    </location>
</feature>
<evidence type="ECO:0000256" key="1">
    <source>
        <dbReference type="SAM" id="MobiDB-lite"/>
    </source>
</evidence>
<feature type="compositionally biased region" description="Polar residues" evidence="1">
    <location>
        <begin position="1283"/>
        <end position="1298"/>
    </location>
</feature>
<feature type="region of interest" description="Disordered" evidence="1">
    <location>
        <begin position="1810"/>
        <end position="2442"/>
    </location>
</feature>
<feature type="region of interest" description="Disordered" evidence="1">
    <location>
        <begin position="1547"/>
        <end position="1668"/>
    </location>
</feature>
<feature type="compositionally biased region" description="Polar residues" evidence="1">
    <location>
        <begin position="2163"/>
        <end position="2189"/>
    </location>
</feature>
<feature type="compositionally biased region" description="Basic and acidic residues" evidence="1">
    <location>
        <begin position="84"/>
        <end position="94"/>
    </location>
</feature>
<comment type="caution">
    <text evidence="2">The sequence shown here is derived from an EMBL/GenBank/DDBJ whole genome shotgun (WGS) entry which is preliminary data.</text>
</comment>
<sequence>MSRPAYNFADERPSSPFDRPAQAGSSVPPQNFKTNVNRNKTRKWAEAKQHNYDGDEWGGFDPYDEYGNYDDPAGPPQNTRPRQHSFDRGEERRAFSAGTGPPGQYQRGPPQQQRRDFSQPAYEPAPLKATQSPVASRAPAPVSNVEEDEDHGSGGKAPAAIPFIRPSDIYKRMEQERERERRSQDSSRPSIDSASSKKVGTDAPLPPIPSIDKKTEIPPTPQQSKPPSQTGAPAGPAVTNAPTNAAPSIPDDMPRTSIDGFQSIVDRAFDRPDDNSVPPTPISASNSQKTQDDLSRSNSESTTGISPIMNRVPSSTTDESRGRVAAMNRERAMSNISEEIPLEPPPRSANRQSATMGSTHSPQGSEGFIPGHTRKVSTPSPHASPARSPRLETPNTRRLSQPLAAEVKEDEIVEPPSATSNYSQATYPTSATSDKATPAIPMPPRSSDSKSPIAETPATLRGGSRSSTPLTSPVEGRKSPFPGAGGSRVRDLAGKYNDIHEESRRNSSASIKSKTSFSSLRQKSRSGSGHASPEPPVAASPVGTPAEKLERPTYNPQPSFRPHLPGEWISTTDLRNEPAANQSSNLASTKEEKDLPKTPTVPSGPSTPSDVDFTPRAAQVDRSASTKTASSGPADALKAAGAALVASLTTTVGTSHQARDFAAPKQETPSAADDQPKRSIGDVYMRPLEFQRTASSVASSGAPSPPAKDTPKIDEPETRSAYFADRPKRDSRDSWEGSDEEPESGESDRLRREIVRSLTPQAQERGTDDRTRDQTILTGPDSVREEQNSGKIQPTQSSPLRSAQAVSDLPEVAELDGSGPEVDAGPGLLNKRFSWESKPTSSINPSGLASEVKLPQSDLHVTNQEVPVVEKTRASEDSGLQRRLSTSSATPVPAGRSPVSPVANAEDGRPSTSENPPSPIGAGQVERSSTEANARSQPETIVNVPLADTTEKPSAKIASFREIANIKSAPERIEKYDVTRKQFADMNTGLQGWLSTTIAANPELNYLTNTNASIAPGGTPSGTSRHRQTPSIIKMAKGFGSKGDGPSSPSNTDGQSTSQPTRRTSNNFSGHSPQSSVNAEKMQAMGKDFLSSAGKLGGKGITGAKGWLAKGKQRLRDSSGGGDKAPSADISRSVTPTSSAAPTTANTRSSSPGLSDAPLTTSLRTRLSKRNSSSWSTNRLSMTFGLRSDRSEKSRSRSRPQSLILPSRSGTPMLDMDKLGLDEKIVEESPHPDRMASQPSTAAASAWTASWEQQEKITPAPLVRPFNEPGFRLGVLPSPGVETFSSPVSGSPVRNTRLGSDAGSRLRRDTVDGHILSPIAQRSPENDTFQTGQLPESLERAVSPLGPQDVSPISIAELGSPSPTRENTDNQRSADTVGHNTGLSSQGAEKNQVPVAETAPVELGDKSPVELPTSYEWEPHQPPQKAVDLQSKSPIEIPVTDLSPLEQPREPEAESSNAFDEKKDTPMISSPEFRLNDQKPTFGSEDERREWEGVRARISKSQLSATNDSKRSSGMALSSGLHSVPSDISLISAGTVEQPAQVELVRVGSPKLINNRSSLPSQSRKSSYARSPLPTPHREIEHLRLELRNTDSPTVPEHLTPRSTTFPPEMYDSDTTPFTTPGDEDRRIDETLMQTPTAPRAEDDGLPVPQAARREPPQTIDVARMPLVPPEQKRFGVVAQDVDDTEPSAISGAAQPTPVVERGREFYPQSAAAPTFFPPSRDLTPPAQSNEPYGYRRTPPRRLSGADGQRWSQYQTQLDRDTQFGSDYYAPPQYEGQVHQPVVDSSDMYHRDYMDDRLVEMSPLEATVFDRENAFRQATERQQQEGANSRKHSRTPSLGPSLVSEPPKSSHHSEPVPAAPFKRSSSRLLGAFDRPSSGTPSTLNTNRMSNMTSTMDLDAPDSPAKGKLLKKTRRVSSQKVASTPTPPPPQPEKKKRFSGFGSLFGRSKSGATESTSSASTSKRNRLSKQGPMIISAPRQISPEKLAPQDEYGAPNVREQATLADDNSHSRSLTPLSRRSSGMVHSSPSRSNTLNTLGSRTGWSGPSDQQEYPQPTLPNVQSSTRRLHSERSSKRFSYIDVPDEFQPVDSSYRAGMSPVDPPRLSQVFEQTIPPQRGQPGPVRSAGQDPRTLPSSRFPSNGSMGTTRQPSYGSGSYAAPDNYRRTSSNLSGYSSISPAPQRLNSLPQVMANQPPRGLRDNNGYYIPEQVRQQGYPAPGNYGHPSYDAPPGDDYYYPPQGAPYSGPSSGYHTPNAQDSVSMHSGSSSRRGSNALAPQQSHRRRSSREASVPYSFMTVNNQALSPVPPVSSQGPSPNISPERQSRRLSAHNPGYEIRHESPSKQQADEHNQFVRQEYERRQQGHRTTPSAGSRDSDLYARPIGRPTPPQPGRLVTDFSGNNAVPQQGGTGHKRNESEDAPQMKGASYPGQEWTPLGVEEGRYTWE</sequence>
<feature type="compositionally biased region" description="Low complexity" evidence="1">
    <location>
        <begin position="222"/>
        <end position="247"/>
    </location>
</feature>
<protein>
    <submittedName>
        <fullName evidence="2">Uncharacterized protein</fullName>
    </submittedName>
</protein>
<feature type="compositionally biased region" description="Polar residues" evidence="1">
    <location>
        <begin position="1047"/>
        <end position="1078"/>
    </location>
</feature>
<feature type="compositionally biased region" description="Basic and acidic residues" evidence="1">
    <location>
        <begin position="1485"/>
        <end position="1495"/>
    </location>
</feature>
<feature type="compositionally biased region" description="Polar residues" evidence="1">
    <location>
        <begin position="2394"/>
        <end position="2403"/>
    </location>
</feature>
<dbReference type="EMBL" id="JAESVG020000009">
    <property type="protein sequence ID" value="KAG8624598.1"/>
    <property type="molecule type" value="Genomic_DNA"/>
</dbReference>
<feature type="compositionally biased region" description="Polar residues" evidence="1">
    <location>
        <begin position="1876"/>
        <end position="1895"/>
    </location>
</feature>
<feature type="compositionally biased region" description="Basic and acidic residues" evidence="1">
    <location>
        <begin position="43"/>
        <end position="53"/>
    </location>
</feature>
<feature type="compositionally biased region" description="Low complexity" evidence="1">
    <location>
        <begin position="377"/>
        <end position="388"/>
    </location>
</feature>
<feature type="compositionally biased region" description="Acidic residues" evidence="1">
    <location>
        <begin position="736"/>
        <end position="745"/>
    </location>
</feature>
<feature type="compositionally biased region" description="Low complexity" evidence="1">
    <location>
        <begin position="1131"/>
        <end position="1152"/>
    </location>
</feature>
<proteinExistence type="predicted"/>
<dbReference type="OrthoDB" id="5151921at2759"/>
<feature type="compositionally biased region" description="Polar residues" evidence="1">
    <location>
        <begin position="926"/>
        <end position="940"/>
    </location>
</feature>
<reference evidence="2" key="1">
    <citation type="submission" date="2021-07" db="EMBL/GenBank/DDBJ databases">
        <title>Elsinoe batatas strain:CRI-CJ2 Genome sequencing and assembly.</title>
        <authorList>
            <person name="Huang L."/>
        </authorList>
    </citation>
    <scope>NUCLEOTIDE SEQUENCE</scope>
    <source>
        <strain evidence="2">CRI-CJ2</strain>
    </source>
</reference>
<feature type="region of interest" description="Disordered" evidence="1">
    <location>
        <begin position="1711"/>
        <end position="1787"/>
    </location>
</feature>
<feature type="compositionally biased region" description="Polar residues" evidence="1">
    <location>
        <begin position="569"/>
        <end position="588"/>
    </location>
</feature>
<feature type="compositionally biased region" description="Basic and acidic residues" evidence="1">
    <location>
        <begin position="1576"/>
        <end position="1589"/>
    </location>
</feature>
<feature type="compositionally biased region" description="Basic residues" evidence="1">
    <location>
        <begin position="1907"/>
        <end position="1916"/>
    </location>
</feature>
<organism evidence="2 3">
    <name type="scientific">Elsinoe batatas</name>
    <dbReference type="NCBI Taxonomy" id="2601811"/>
    <lineage>
        <taxon>Eukaryota</taxon>
        <taxon>Fungi</taxon>
        <taxon>Dikarya</taxon>
        <taxon>Ascomycota</taxon>
        <taxon>Pezizomycotina</taxon>
        <taxon>Dothideomycetes</taxon>
        <taxon>Dothideomycetidae</taxon>
        <taxon>Myriangiales</taxon>
        <taxon>Elsinoaceae</taxon>
        <taxon>Elsinoe</taxon>
    </lineage>
</organism>
<feature type="region of interest" description="Disordered" evidence="1">
    <location>
        <begin position="1090"/>
        <end position="1215"/>
    </location>
</feature>
<feature type="compositionally biased region" description="Polar residues" evidence="1">
    <location>
        <begin position="349"/>
        <end position="364"/>
    </location>
</feature>
<feature type="compositionally biased region" description="Polar residues" evidence="1">
    <location>
        <begin position="2131"/>
        <end position="2152"/>
    </location>
</feature>
<feature type="compositionally biased region" description="Basic and acidic residues" evidence="1">
    <location>
        <begin position="725"/>
        <end position="735"/>
    </location>
</feature>
<feature type="compositionally biased region" description="Basic and acidic residues" evidence="1">
    <location>
        <begin position="709"/>
        <end position="718"/>
    </location>
</feature>
<feature type="compositionally biased region" description="Polar residues" evidence="1">
    <location>
        <begin position="417"/>
        <end position="435"/>
    </location>
</feature>
<feature type="region of interest" description="Disordered" evidence="1">
    <location>
        <begin position="1"/>
        <end position="636"/>
    </location>
</feature>
<feature type="compositionally biased region" description="Low complexity" evidence="1">
    <location>
        <begin position="2224"/>
        <end position="2241"/>
    </location>
</feature>
<feature type="compositionally biased region" description="Basic and acidic residues" evidence="1">
    <location>
        <begin position="868"/>
        <end position="880"/>
    </location>
</feature>
<feature type="compositionally biased region" description="Acidic residues" evidence="1">
    <location>
        <begin position="54"/>
        <end position="68"/>
    </location>
</feature>
<feature type="compositionally biased region" description="Low complexity" evidence="1">
    <location>
        <begin position="1947"/>
        <end position="1961"/>
    </location>
</feature>
<feature type="compositionally biased region" description="Basic and acidic residues" evidence="1">
    <location>
        <begin position="2332"/>
        <end position="2358"/>
    </location>
</feature>
<feature type="compositionally biased region" description="Polar residues" evidence="1">
    <location>
        <begin position="1361"/>
        <end position="1389"/>
    </location>
</feature>
<feature type="compositionally biased region" description="Low complexity" evidence="1">
    <location>
        <begin position="186"/>
        <end position="196"/>
    </location>
</feature>
<feature type="compositionally biased region" description="Low complexity" evidence="1">
    <location>
        <begin position="2009"/>
        <end position="2020"/>
    </location>
</feature>
<feature type="compositionally biased region" description="Low complexity" evidence="1">
    <location>
        <begin position="102"/>
        <end position="112"/>
    </location>
</feature>
<feature type="compositionally biased region" description="Basic and acidic residues" evidence="1">
    <location>
        <begin position="1810"/>
        <end position="1823"/>
    </location>
</feature>
<accession>A0A8K0PEV0</accession>
<name>A0A8K0PEV0_9PEZI</name>
<feature type="region of interest" description="Disordered" evidence="1">
    <location>
        <begin position="1340"/>
        <end position="1522"/>
    </location>
</feature>
<feature type="compositionally biased region" description="Polar residues" evidence="1">
    <location>
        <begin position="622"/>
        <end position="631"/>
    </location>
</feature>
<feature type="compositionally biased region" description="Low complexity" evidence="1">
    <location>
        <begin position="597"/>
        <end position="609"/>
    </location>
</feature>
<feature type="region of interest" description="Disordered" evidence="1">
    <location>
        <begin position="1036"/>
        <end position="1078"/>
    </location>
</feature>